<protein>
    <submittedName>
        <fullName evidence="2">Uncharacterized protein</fullName>
    </submittedName>
</protein>
<dbReference type="HOGENOM" id="CLU_1503904_0_0_1"/>
<dbReference type="Proteomes" id="UP000002059">
    <property type="component" value="Partially assembled WGS sequence"/>
</dbReference>
<dbReference type="EMBL" id="KN293992">
    <property type="protein sequence ID" value="KGQ02130.1"/>
    <property type="molecule type" value="Genomic_DNA"/>
</dbReference>
<sequence length="179" mass="19362">MDILPSNKIYRVEPRKVPIQKPAADSPMRLSPWFPGVDLAKRCSGARLGGVALATAPPTRDRLAVGVFPSLDEDEELEGPEQEPSSNHTMDSSSCEPGETPAPKSICESMAASEGTSSPQPQMPTSNMSGMITMSVADLLAFCQQMTCQNASNINNDTSVNDFKSQIHEYQKNYKGLNL</sequence>
<name>A0A0A2V7S7_PARBA</name>
<evidence type="ECO:0000256" key="1">
    <source>
        <dbReference type="SAM" id="MobiDB-lite"/>
    </source>
</evidence>
<feature type="region of interest" description="Disordered" evidence="1">
    <location>
        <begin position="73"/>
        <end position="105"/>
    </location>
</feature>
<reference evidence="2 3" key="1">
    <citation type="journal article" date="2011" name="PLoS Genet.">
        <title>Comparative genomic analysis of human fungal pathogens causing paracoccidioidomycosis.</title>
        <authorList>
            <person name="Desjardins C.A."/>
            <person name="Champion M.D."/>
            <person name="Holder J.W."/>
            <person name="Muszewska A."/>
            <person name="Goldberg J."/>
            <person name="Bailao A.M."/>
            <person name="Brigido M.M."/>
            <person name="Ferreira M.E."/>
            <person name="Garcia A.M."/>
            <person name="Grynberg M."/>
            <person name="Gujja S."/>
            <person name="Heiman D.I."/>
            <person name="Henn M.R."/>
            <person name="Kodira C.D."/>
            <person name="Leon-Narvaez H."/>
            <person name="Longo L.V."/>
            <person name="Ma L.J."/>
            <person name="Malavazi I."/>
            <person name="Matsuo A.L."/>
            <person name="Morais F.V."/>
            <person name="Pereira M."/>
            <person name="Rodriguez-Brito S."/>
            <person name="Sakthikumar S."/>
            <person name="Salem-Izacc S.M."/>
            <person name="Sykes S.M."/>
            <person name="Teixeira M.M."/>
            <person name="Vallejo M.C."/>
            <person name="Walter M.E."/>
            <person name="Yandava C."/>
            <person name="Young S."/>
            <person name="Zeng Q."/>
            <person name="Zucker J."/>
            <person name="Felipe M.S."/>
            <person name="Goldman G.H."/>
            <person name="Haas B.J."/>
            <person name="McEwen J.G."/>
            <person name="Nino-Vega G."/>
            <person name="Puccia R."/>
            <person name="San-Blas G."/>
            <person name="Soares C.M."/>
            <person name="Birren B.W."/>
            <person name="Cuomo C.A."/>
        </authorList>
    </citation>
    <scope>NUCLEOTIDE SEQUENCE [LARGE SCALE GENOMIC DNA]</scope>
    <source>
        <strain evidence="3">ATCC MYA-826 / Pb01</strain>
    </source>
</reference>
<proteinExistence type="predicted"/>
<organism evidence="2 3">
    <name type="scientific">Paracoccidioides lutzii (strain ATCC MYA-826 / Pb01)</name>
    <name type="common">Paracoccidioides brasiliensis</name>
    <dbReference type="NCBI Taxonomy" id="502779"/>
    <lineage>
        <taxon>Eukaryota</taxon>
        <taxon>Fungi</taxon>
        <taxon>Dikarya</taxon>
        <taxon>Ascomycota</taxon>
        <taxon>Pezizomycotina</taxon>
        <taxon>Eurotiomycetes</taxon>
        <taxon>Eurotiomycetidae</taxon>
        <taxon>Onygenales</taxon>
        <taxon>Ajellomycetaceae</taxon>
        <taxon>Paracoccidioides</taxon>
    </lineage>
</organism>
<dbReference type="KEGG" id="pbl:PAAG_11081"/>
<dbReference type="RefSeq" id="XP_015703593.1">
    <property type="nucleotide sequence ID" value="XM_015846789.1"/>
</dbReference>
<dbReference type="AlphaFoldDB" id="A0A0A2V7S7"/>
<dbReference type="GeneID" id="26970209"/>
<keyword evidence="3" id="KW-1185">Reference proteome</keyword>
<evidence type="ECO:0000313" key="2">
    <source>
        <dbReference type="EMBL" id="KGQ02130.1"/>
    </source>
</evidence>
<accession>A0A0A2V7S7</accession>
<dbReference type="VEuPathDB" id="FungiDB:PAAG_11081"/>
<gene>
    <name evidence="2" type="ORF">PAAG_11081</name>
</gene>
<evidence type="ECO:0000313" key="3">
    <source>
        <dbReference type="Proteomes" id="UP000002059"/>
    </source>
</evidence>